<dbReference type="OrthoDB" id="487808at2759"/>
<reference evidence="2 3" key="2">
    <citation type="submission" date="2024-05" db="EMBL/GenBank/DDBJ databases">
        <authorList>
            <person name="Chen Y."/>
            <person name="Shah S."/>
            <person name="Dougan E. K."/>
            <person name="Thang M."/>
            <person name="Chan C."/>
        </authorList>
    </citation>
    <scope>NUCLEOTIDE SEQUENCE [LARGE SCALE GENOMIC DNA]</scope>
</reference>
<dbReference type="PANTHER" id="PTHR24121:SF23">
    <property type="entry name" value="NO MECHANORECEPTOR POTENTIAL C, ISOFORM H"/>
    <property type="match status" value="1"/>
</dbReference>
<organism evidence="1">
    <name type="scientific">Cladocopium goreaui</name>
    <dbReference type="NCBI Taxonomy" id="2562237"/>
    <lineage>
        <taxon>Eukaryota</taxon>
        <taxon>Sar</taxon>
        <taxon>Alveolata</taxon>
        <taxon>Dinophyceae</taxon>
        <taxon>Suessiales</taxon>
        <taxon>Symbiodiniaceae</taxon>
        <taxon>Cladocopium</taxon>
    </lineage>
</organism>
<accession>A0A9P1FPD4</accession>
<sequence>MNHQNRNLPIYDSSPGDIVSPQAVDPDRCELAPTPLVLAEKLKRKKAYEFLSNAWAPIASVSGISKEDLMDQARRGALPAGVLVAKGAVSAVEKFLEKGHLSTADLSKRDAMGCSCLHRAARTGVPEAVCTIVKLGHFEEEDFVVPGTGAFKECGYHVTYHQVDPGQCNIPCSRGRLHYLGVLRQCVAGLHGEGALELSSVWPYLVEEGAKRLPKHRLDAYLYGRRHGRLERAAPRGLGGEWAMRGGGPIAAVPFAAGVSSEALALPDSWGRSPAHIAAEADAIEVIQAAGPIFAKQFSLLTTKAAGQAQEPLTWRGGYLVPLHKGKGSPDDPRSYRSIFISDYTGKLYHRAIRTQLEAIWVSKITALQLGSRKGMGTDLAHHLLQARVLAKHQAPMHLTMGRPVLQDGTITLVQPREMYGMTTGKSKGNVSDFSRSRTAGAMTHVKSLGASSQVEGDDSEDEEFFTLGRVTRVFGDDQVTIKHKSGFREGCVELERCTFSPTPIVLADRRGKFGAVQALLEVAWQPFMEAVSVAASAVGADPDLWDWEELGAQMREEALKGARPMGALLMVKSEAHAVLLKELMASQVITSEELLIQDMRGRTCMHRAAASGQADALLAVKELSGATHEDVETTDIQGRNVLHHAVLSDDAETVRLAAKIIPRPPEELAMGDSWHMTPVHLAASINGLDAIKVLMELGVPMDRHLGPMKLEDGTVVLVQPKPRLTANDSMTSMNNTNVTINPEEDAPSPWQLAMVRGVAGSDVTVKFPGGKEQKVPIERCEAAPTPQVLAEKMLKQDVAAKLRDMLNLSGKKKLGATGGKFVQAAGVVSLMRPSRVVADKDKAEVPKLARQASNPPAAPKNVNLKRLKKGWGLRDWML</sequence>
<evidence type="ECO:0000313" key="1">
    <source>
        <dbReference type="EMBL" id="CAI3984694.1"/>
    </source>
</evidence>
<reference evidence="1" key="1">
    <citation type="submission" date="2022-10" db="EMBL/GenBank/DDBJ databases">
        <authorList>
            <person name="Chen Y."/>
            <person name="Dougan E. K."/>
            <person name="Chan C."/>
            <person name="Rhodes N."/>
            <person name="Thang M."/>
        </authorList>
    </citation>
    <scope>NUCLEOTIDE SEQUENCE</scope>
</reference>
<keyword evidence="3" id="KW-1185">Reference proteome</keyword>
<dbReference type="SMART" id="SM00248">
    <property type="entry name" value="ANK"/>
    <property type="match status" value="5"/>
</dbReference>
<proteinExistence type="predicted"/>
<dbReference type="EMBL" id="CAMXCT030000910">
    <property type="protein sequence ID" value="CAL4772006.1"/>
    <property type="molecule type" value="Genomic_DNA"/>
</dbReference>
<dbReference type="Proteomes" id="UP001152797">
    <property type="component" value="Unassembled WGS sequence"/>
</dbReference>
<comment type="caution">
    <text evidence="1">The sequence shown here is derived from an EMBL/GenBank/DDBJ whole genome shotgun (WGS) entry which is preliminary data.</text>
</comment>
<dbReference type="AlphaFoldDB" id="A0A9P1FPD4"/>
<evidence type="ECO:0000313" key="2">
    <source>
        <dbReference type="EMBL" id="CAL4772006.1"/>
    </source>
</evidence>
<dbReference type="EMBL" id="CAMXCT020000910">
    <property type="protein sequence ID" value="CAL1138069.1"/>
    <property type="molecule type" value="Genomic_DNA"/>
</dbReference>
<name>A0A9P1FPD4_9DINO</name>
<dbReference type="EMBL" id="CAMXCT010000910">
    <property type="protein sequence ID" value="CAI3984694.1"/>
    <property type="molecule type" value="Genomic_DNA"/>
</dbReference>
<evidence type="ECO:0000313" key="3">
    <source>
        <dbReference type="Proteomes" id="UP001152797"/>
    </source>
</evidence>
<protein>
    <submittedName>
        <fullName evidence="2">Intraflagellar transport protein 122-like</fullName>
    </submittedName>
</protein>
<dbReference type="PANTHER" id="PTHR24121">
    <property type="entry name" value="NO MECHANORECEPTOR POTENTIAL C, ISOFORM D-RELATED"/>
    <property type="match status" value="1"/>
</dbReference>
<dbReference type="InterPro" id="IPR036770">
    <property type="entry name" value="Ankyrin_rpt-contain_sf"/>
</dbReference>
<gene>
    <name evidence="1" type="ORF">C1SCF055_LOCUS12213</name>
</gene>
<dbReference type="Gene3D" id="1.25.40.20">
    <property type="entry name" value="Ankyrin repeat-containing domain"/>
    <property type="match status" value="2"/>
</dbReference>
<dbReference type="SUPFAM" id="SSF48403">
    <property type="entry name" value="Ankyrin repeat"/>
    <property type="match status" value="2"/>
</dbReference>
<dbReference type="InterPro" id="IPR002110">
    <property type="entry name" value="Ankyrin_rpt"/>
</dbReference>